<evidence type="ECO:0000313" key="3">
    <source>
        <dbReference type="Proteomes" id="UP000324222"/>
    </source>
</evidence>
<keyword evidence="3" id="KW-1185">Reference proteome</keyword>
<sequence length="185" mass="20052">MKGLRSTSLYCFSDELMAQSGTVGTFCFLYSSAVQPQTKEEVCVSTCDFQTSVQKRQWSRHPLLLLFQHLTWPVELLLLSGSPPALLKYKFMWCVGGRAVGGDLPSTPPPTGPLSPCVKDEDDEGTDTEAEVTTGPNGDPSLPLFMGDATFCGVLRRPGGVIPKAPEDKGDFLALSCSSCILWLE</sequence>
<evidence type="ECO:0000313" key="2">
    <source>
        <dbReference type="EMBL" id="MPC47011.1"/>
    </source>
</evidence>
<reference evidence="2 3" key="1">
    <citation type="submission" date="2019-05" db="EMBL/GenBank/DDBJ databases">
        <title>Another draft genome of Portunus trituberculatus and its Hox gene families provides insights of decapod evolution.</title>
        <authorList>
            <person name="Jeong J.-H."/>
            <person name="Song I."/>
            <person name="Kim S."/>
            <person name="Choi T."/>
            <person name="Kim D."/>
            <person name="Ryu S."/>
            <person name="Kim W."/>
        </authorList>
    </citation>
    <scope>NUCLEOTIDE SEQUENCE [LARGE SCALE GENOMIC DNA]</scope>
    <source>
        <tissue evidence="2">Muscle</tissue>
    </source>
</reference>
<feature type="compositionally biased region" description="Acidic residues" evidence="1">
    <location>
        <begin position="120"/>
        <end position="130"/>
    </location>
</feature>
<comment type="caution">
    <text evidence="2">The sequence shown here is derived from an EMBL/GenBank/DDBJ whole genome shotgun (WGS) entry which is preliminary data.</text>
</comment>
<proteinExistence type="predicted"/>
<gene>
    <name evidence="2" type="ORF">E2C01_040745</name>
</gene>
<protein>
    <submittedName>
        <fullName evidence="2">Uncharacterized protein</fullName>
    </submittedName>
</protein>
<feature type="region of interest" description="Disordered" evidence="1">
    <location>
        <begin position="104"/>
        <end position="139"/>
    </location>
</feature>
<name>A0A5B7FI77_PORTR</name>
<dbReference type="AlphaFoldDB" id="A0A5B7FI77"/>
<dbReference type="EMBL" id="VSRR010007498">
    <property type="protein sequence ID" value="MPC47011.1"/>
    <property type="molecule type" value="Genomic_DNA"/>
</dbReference>
<accession>A0A5B7FI77</accession>
<organism evidence="2 3">
    <name type="scientific">Portunus trituberculatus</name>
    <name type="common">Swimming crab</name>
    <name type="synonym">Neptunus trituberculatus</name>
    <dbReference type="NCBI Taxonomy" id="210409"/>
    <lineage>
        <taxon>Eukaryota</taxon>
        <taxon>Metazoa</taxon>
        <taxon>Ecdysozoa</taxon>
        <taxon>Arthropoda</taxon>
        <taxon>Crustacea</taxon>
        <taxon>Multicrustacea</taxon>
        <taxon>Malacostraca</taxon>
        <taxon>Eumalacostraca</taxon>
        <taxon>Eucarida</taxon>
        <taxon>Decapoda</taxon>
        <taxon>Pleocyemata</taxon>
        <taxon>Brachyura</taxon>
        <taxon>Eubrachyura</taxon>
        <taxon>Portunoidea</taxon>
        <taxon>Portunidae</taxon>
        <taxon>Portuninae</taxon>
        <taxon>Portunus</taxon>
    </lineage>
</organism>
<evidence type="ECO:0000256" key="1">
    <source>
        <dbReference type="SAM" id="MobiDB-lite"/>
    </source>
</evidence>
<dbReference type="Proteomes" id="UP000324222">
    <property type="component" value="Unassembled WGS sequence"/>
</dbReference>